<dbReference type="PANTHER" id="PTHR47446:SF2">
    <property type="entry name" value="RING-TYPE E3 UBIQUITIN TRANSFERASE"/>
    <property type="match status" value="1"/>
</dbReference>
<feature type="compositionally biased region" description="Polar residues" evidence="7">
    <location>
        <begin position="737"/>
        <end position="762"/>
    </location>
</feature>
<dbReference type="Pfam" id="PF23654">
    <property type="entry name" value="ARM_LIN_2nd"/>
    <property type="match status" value="1"/>
</dbReference>
<evidence type="ECO:0000256" key="4">
    <source>
        <dbReference type="ARBA" id="ARBA00022574"/>
    </source>
</evidence>
<dbReference type="UniPathway" id="UPA00143"/>
<dbReference type="EC" id="2.3.2.27" evidence="3"/>
<dbReference type="SUPFAM" id="SSF48371">
    <property type="entry name" value="ARM repeat"/>
    <property type="match status" value="2"/>
</dbReference>
<proteinExistence type="predicted"/>
<dbReference type="InterPro" id="IPR013083">
    <property type="entry name" value="Znf_RING/FYVE/PHD"/>
</dbReference>
<dbReference type="GO" id="GO:0016567">
    <property type="term" value="P:protein ubiquitination"/>
    <property type="evidence" value="ECO:0007669"/>
    <property type="project" value="UniProtKB-UniPathway"/>
</dbReference>
<dbReference type="PROSITE" id="PS50294">
    <property type="entry name" value="WD_REPEATS_REGION"/>
    <property type="match status" value="1"/>
</dbReference>
<keyword evidence="10" id="KW-1185">Reference proteome</keyword>
<name>A0A2R6WG72_MARPO</name>
<dbReference type="SUPFAM" id="SSF57850">
    <property type="entry name" value="RING/U-box"/>
    <property type="match status" value="1"/>
</dbReference>
<dbReference type="InterPro" id="IPR001680">
    <property type="entry name" value="WD40_rpt"/>
</dbReference>
<feature type="compositionally biased region" description="Low complexity" evidence="7">
    <location>
        <begin position="470"/>
        <end position="491"/>
    </location>
</feature>
<dbReference type="InterPro" id="IPR020472">
    <property type="entry name" value="WD40_PAC1"/>
</dbReference>
<dbReference type="Gene3D" id="3.30.40.10">
    <property type="entry name" value="Zinc/RING finger domain, C3HC4 (zinc finger)"/>
    <property type="match status" value="1"/>
</dbReference>
<feature type="domain" description="U-box" evidence="8">
    <location>
        <begin position="763"/>
        <end position="838"/>
    </location>
</feature>
<dbReference type="Gene3D" id="2.130.10.10">
    <property type="entry name" value="YVTN repeat-like/Quinoprotein amine dehydrogenase"/>
    <property type="match status" value="2"/>
</dbReference>
<comment type="pathway">
    <text evidence="2">Protein modification; protein ubiquitination.</text>
</comment>
<dbReference type="Pfam" id="PF00400">
    <property type="entry name" value="WD40"/>
    <property type="match status" value="2"/>
</dbReference>
<feature type="compositionally biased region" description="Low complexity" evidence="7">
    <location>
        <begin position="439"/>
        <end position="455"/>
    </location>
</feature>
<dbReference type="SMART" id="SM00320">
    <property type="entry name" value="WD40"/>
    <property type="match status" value="5"/>
</dbReference>
<dbReference type="InterPro" id="IPR052858">
    <property type="entry name" value="E3_ubiquitin-ligase_LIN"/>
</dbReference>
<dbReference type="InterPro" id="IPR011989">
    <property type="entry name" value="ARM-like"/>
</dbReference>
<keyword evidence="5" id="KW-0677">Repeat</keyword>
<dbReference type="InterPro" id="IPR019775">
    <property type="entry name" value="WD40_repeat_CS"/>
</dbReference>
<evidence type="ECO:0000313" key="9">
    <source>
        <dbReference type="EMBL" id="PTQ32841.1"/>
    </source>
</evidence>
<gene>
    <name evidence="9" type="ORF">MARPO_0094s0019</name>
</gene>
<dbReference type="EMBL" id="KZ772766">
    <property type="protein sequence ID" value="PTQ32841.1"/>
    <property type="molecule type" value="Genomic_DNA"/>
</dbReference>
<sequence>MSLETIPESLDTAGVAAMVSVMGRYTLESLRDSERRAQHKEQCAERLRCNDGRQVQYAEQAVLANLDWGIGALEEAIRTTNDETKVARLDHSEKMLQVCALLDCRATTAGVPNSYLSAWAHLNLAFVWKLRGDDRQAAMHMLEMFLVDPLFSRVDFAPALWEHLFLPHLTTIIRWYTRQRQSVVLTGTARTMTEEYESSVSMSRDFDLSSSSSQNDRQLNVFDLSADQTSQLQALEKLYQDSLDENTRQYARYYRDWLNYDSAYSKSRNKPLMPIAEPPQAPVPDQGAMATMPNKRMATSAAYQRMAPPKMMEQVQAALEFSAPGQLRSGLASMDDPDSPNSNFRKPTREDNLMSLDQNLNVMNITSDIMNQAPEHAQPPQSPSSSSSSSSRPLHLPPSLSRRDSLAKAFTVQGTAQPVPAAQHLQLQQPQGHTALAGSSQSTSSSDEFESVSGSPPTDSEHSPQSLKESSNSYPKSSASPVSRSPTSQSPRAMATAAVGLLRTLSFKRDQTGPPVTTETPYASGRHNKNLSSGSGNHSQDSTIERARGKSKSGYEVGLPSKNSSISRRFTDALANSTDSPRASAACPIASSGSSDESESLGGRAGAEAGAETAIATGDARIQEHQQQPPPPELQLQHQQSRISRSVSKVTRVRGLRFQSRYADEEDMQMDDSGCLNMSTCGGAAAADGTDDESDVEGSSVNSAERPASLPRIGSQAESSASTVEHQHQDQGHVGISHSQSHGRSESQPSSKSDISRATQLTRPPKDFVCPITNQLFDDPVTLETGQTYERKAIQEWLDRGNTTCPITRQTLVISALPKTNYVLKRVVDCWKEQHPELAAEFGSSAESPEMSIMSSGHQQGSSTGGLSPIKMRPSRGLTEFGEGSLEPMSPSDSISPLSLFESSGRPVSRRFSRRTLSSQGRRTPLSPVVIEGLLLDVCPAIRRLCSSEDFEGCESMVLEIARSWQEARADPKMVAALLKAGAVDSLMEVLANSSSLEVLRATIYLLSGLVDKDDSTRQIILRIDPRLTALIGILRKGLTMAVVLLYQLKLPVQQLASLDLLPLLVLVIKQSDENNAVVIDHEELPLTVRPKYAAIMLLDQIVTSGDPAASEQSAQAIHDLEAVPSLISSLGSSNMDERISVLSLLLSCMQTDGRSRHLIVQLCNLTPVVDLLHSGNNRGRSVTISFLADLVHLPRRSSCRDVLQAVKKEGLLSSMHVLLVHLQMAPIEQKPVAAGLLLQLDLLEEPRKRSMFREEAVESLVEALNNTEDVISQIEAARTLVSLGGRYSRSGRSMMEPWLLRTAGLEKSFQSFVDEEPDCSDQTQEEEEEEEKVARLWERKVAAALVGHDLGTLIDSLGQGIQCKNPEVSKPSMVVATWLTHLLPVLPDTGIRQTARSTFLDHFVGVLQTSKELSQRALAALAIHSFISDQEGIEELLKYAKDISGPLRHLKKTTWVAKEILRAFNAHASLQLAELWLHGEQHQLDTSANGEVRSLSRAKCRLFSGHSDGTIKVWDVRKRFPALIQEIKEHSKSVTSLAVSVNADRLYSGSLDKTIRVWALGIDEIHSVHVFDLKDAIMGLVVNGPMACIIPQGAGIKVQYEDTATKVLNQSKHVQSLAISGGKIYCGCTDNSIQEIDPMSGSIEVIQHGVGTLLRKKAIFAVQVSKDHLFTAGAPVDGVAGKIWKLSDNSLVGTLSTTAEIRSMAISEDFIYLGSNTGIIEVWLRDRLVKVTTMNVGSKVLSLMLDGDTLYSGSEDGKIRAWTLV</sequence>
<dbReference type="InterPro" id="IPR056514">
    <property type="entry name" value="ARM_LIN_2nd"/>
</dbReference>
<feature type="compositionally biased region" description="Polar residues" evidence="7">
    <location>
        <begin position="530"/>
        <end position="542"/>
    </location>
</feature>
<dbReference type="InterPro" id="IPR015943">
    <property type="entry name" value="WD40/YVTN_repeat-like_dom_sf"/>
</dbReference>
<dbReference type="Pfam" id="PF04564">
    <property type="entry name" value="U-box"/>
    <property type="match status" value="1"/>
</dbReference>
<accession>A0A2R6WG72</accession>
<comment type="catalytic activity">
    <reaction evidence="1">
        <text>S-ubiquitinyl-[E2 ubiquitin-conjugating enzyme]-L-cysteine + [acceptor protein]-L-lysine = [E2 ubiquitin-conjugating enzyme]-L-cysteine + N(6)-ubiquitinyl-[acceptor protein]-L-lysine.</text>
        <dbReference type="EC" id="2.3.2.27"/>
    </reaction>
</comment>
<evidence type="ECO:0000256" key="3">
    <source>
        <dbReference type="ARBA" id="ARBA00012483"/>
    </source>
</evidence>
<dbReference type="Pfam" id="PF23628">
    <property type="entry name" value="ARM_LIN_C"/>
    <property type="match status" value="1"/>
</dbReference>
<feature type="repeat" description="WD" evidence="6">
    <location>
        <begin position="1528"/>
        <end position="1559"/>
    </location>
</feature>
<evidence type="ECO:0000313" key="10">
    <source>
        <dbReference type="Proteomes" id="UP000244005"/>
    </source>
</evidence>
<evidence type="ECO:0000259" key="8">
    <source>
        <dbReference type="PROSITE" id="PS51698"/>
    </source>
</evidence>
<feature type="region of interest" description="Disordered" evidence="7">
    <location>
        <begin position="373"/>
        <end position="400"/>
    </location>
</feature>
<dbReference type="Gramene" id="Mp2g17510.1">
    <property type="protein sequence ID" value="Mp2g17510.1.cds"/>
    <property type="gene ID" value="Mp2g17510"/>
</dbReference>
<protein>
    <recommendedName>
        <fullName evidence="3">RING-type E3 ubiquitin transferase</fullName>
        <ecNumber evidence="3">2.3.2.27</ecNumber>
    </recommendedName>
</protein>
<dbReference type="Gene3D" id="1.25.10.10">
    <property type="entry name" value="Leucine-rich Repeat Variant"/>
    <property type="match status" value="1"/>
</dbReference>
<feature type="region of interest" description="Disordered" evidence="7">
    <location>
        <begin position="328"/>
        <end position="352"/>
    </location>
</feature>
<dbReference type="Pfam" id="PF23568">
    <property type="entry name" value="ARM_LIN"/>
    <property type="match status" value="1"/>
</dbReference>
<dbReference type="InterPro" id="IPR036322">
    <property type="entry name" value="WD40_repeat_dom_sf"/>
</dbReference>
<feature type="compositionally biased region" description="Low complexity" evidence="7">
    <location>
        <begin position="383"/>
        <end position="400"/>
    </location>
</feature>
<dbReference type="OMA" id="FNKYVKC"/>
<evidence type="ECO:0000256" key="7">
    <source>
        <dbReference type="SAM" id="MobiDB-lite"/>
    </source>
</evidence>
<feature type="region of interest" description="Disordered" evidence="7">
    <location>
        <begin position="684"/>
        <end position="771"/>
    </location>
</feature>
<dbReference type="InterPro" id="IPR016024">
    <property type="entry name" value="ARM-type_fold"/>
</dbReference>
<dbReference type="PROSITE" id="PS51698">
    <property type="entry name" value="U_BOX"/>
    <property type="match status" value="1"/>
</dbReference>
<evidence type="ECO:0000256" key="1">
    <source>
        <dbReference type="ARBA" id="ARBA00000900"/>
    </source>
</evidence>
<dbReference type="OrthoDB" id="6252103at2759"/>
<dbReference type="InterPro" id="IPR056512">
    <property type="entry name" value="LIN_N"/>
</dbReference>
<evidence type="ECO:0000256" key="2">
    <source>
        <dbReference type="ARBA" id="ARBA00004906"/>
    </source>
</evidence>
<dbReference type="InterPro" id="IPR045210">
    <property type="entry name" value="RING-Ubox_PUB"/>
</dbReference>
<dbReference type="Proteomes" id="UP000244005">
    <property type="component" value="Unassembled WGS sequence"/>
</dbReference>
<keyword evidence="4 6" id="KW-0853">WD repeat</keyword>
<dbReference type="InterPro" id="IPR003613">
    <property type="entry name" value="Ubox_domain"/>
</dbReference>
<dbReference type="InterPro" id="IPR055566">
    <property type="entry name" value="ARM_LIN"/>
</dbReference>
<dbReference type="PROSITE" id="PS00678">
    <property type="entry name" value="WD_REPEATS_1"/>
    <property type="match status" value="1"/>
</dbReference>
<dbReference type="SMART" id="SM00504">
    <property type="entry name" value="Ubox"/>
    <property type="match status" value="1"/>
</dbReference>
<feature type="compositionally biased region" description="Low complexity" evidence="7">
    <location>
        <begin position="855"/>
        <end position="868"/>
    </location>
</feature>
<organism evidence="9 10">
    <name type="scientific">Marchantia polymorpha</name>
    <name type="common">Common liverwort</name>
    <name type="synonym">Marchantia aquatica</name>
    <dbReference type="NCBI Taxonomy" id="3197"/>
    <lineage>
        <taxon>Eukaryota</taxon>
        <taxon>Viridiplantae</taxon>
        <taxon>Streptophyta</taxon>
        <taxon>Embryophyta</taxon>
        <taxon>Marchantiophyta</taxon>
        <taxon>Marchantiopsida</taxon>
        <taxon>Marchantiidae</taxon>
        <taxon>Marchantiales</taxon>
        <taxon>Marchantiaceae</taxon>
        <taxon>Marchantia</taxon>
    </lineage>
</organism>
<feature type="compositionally biased region" description="Low complexity" evidence="7">
    <location>
        <begin position="591"/>
        <end position="620"/>
    </location>
</feature>
<feature type="region of interest" description="Disordered" evidence="7">
    <location>
        <begin position="843"/>
        <end position="902"/>
    </location>
</feature>
<evidence type="ECO:0000256" key="5">
    <source>
        <dbReference type="ARBA" id="ARBA00022737"/>
    </source>
</evidence>
<evidence type="ECO:0000256" key="6">
    <source>
        <dbReference type="PROSITE-ProRule" id="PRU00221"/>
    </source>
</evidence>
<dbReference type="GO" id="GO:0061630">
    <property type="term" value="F:ubiquitin protein ligase activity"/>
    <property type="evidence" value="ECO:0007669"/>
    <property type="project" value="UniProtKB-EC"/>
</dbReference>
<dbReference type="PRINTS" id="PR00320">
    <property type="entry name" value="GPROTEINBRPT"/>
</dbReference>
<feature type="repeat" description="WD" evidence="6">
    <location>
        <begin position="1503"/>
        <end position="1518"/>
    </location>
</feature>
<dbReference type="SUPFAM" id="SSF50978">
    <property type="entry name" value="WD40 repeat-like"/>
    <property type="match status" value="1"/>
</dbReference>
<reference evidence="10" key="1">
    <citation type="journal article" date="2017" name="Cell">
        <title>Insights into land plant evolution garnered from the Marchantia polymorpha genome.</title>
        <authorList>
            <person name="Bowman J.L."/>
            <person name="Kohchi T."/>
            <person name="Yamato K.T."/>
            <person name="Jenkins J."/>
            <person name="Shu S."/>
            <person name="Ishizaki K."/>
            <person name="Yamaoka S."/>
            <person name="Nishihama R."/>
            <person name="Nakamura Y."/>
            <person name="Berger F."/>
            <person name="Adam C."/>
            <person name="Aki S.S."/>
            <person name="Althoff F."/>
            <person name="Araki T."/>
            <person name="Arteaga-Vazquez M.A."/>
            <person name="Balasubrmanian S."/>
            <person name="Barry K."/>
            <person name="Bauer D."/>
            <person name="Boehm C.R."/>
            <person name="Briginshaw L."/>
            <person name="Caballero-Perez J."/>
            <person name="Catarino B."/>
            <person name="Chen F."/>
            <person name="Chiyoda S."/>
            <person name="Chovatia M."/>
            <person name="Davies K.M."/>
            <person name="Delmans M."/>
            <person name="Demura T."/>
            <person name="Dierschke T."/>
            <person name="Dolan L."/>
            <person name="Dorantes-Acosta A.E."/>
            <person name="Eklund D.M."/>
            <person name="Florent S.N."/>
            <person name="Flores-Sandoval E."/>
            <person name="Fujiyama A."/>
            <person name="Fukuzawa H."/>
            <person name="Galik B."/>
            <person name="Grimanelli D."/>
            <person name="Grimwood J."/>
            <person name="Grossniklaus U."/>
            <person name="Hamada T."/>
            <person name="Haseloff J."/>
            <person name="Hetherington A.J."/>
            <person name="Higo A."/>
            <person name="Hirakawa Y."/>
            <person name="Hundley H.N."/>
            <person name="Ikeda Y."/>
            <person name="Inoue K."/>
            <person name="Inoue S.I."/>
            <person name="Ishida S."/>
            <person name="Jia Q."/>
            <person name="Kakita M."/>
            <person name="Kanazawa T."/>
            <person name="Kawai Y."/>
            <person name="Kawashima T."/>
            <person name="Kennedy M."/>
            <person name="Kinose K."/>
            <person name="Kinoshita T."/>
            <person name="Kohara Y."/>
            <person name="Koide E."/>
            <person name="Komatsu K."/>
            <person name="Kopischke S."/>
            <person name="Kubo M."/>
            <person name="Kyozuka J."/>
            <person name="Lagercrantz U."/>
            <person name="Lin S.S."/>
            <person name="Lindquist E."/>
            <person name="Lipzen A.M."/>
            <person name="Lu C.W."/>
            <person name="De Luna E."/>
            <person name="Martienssen R.A."/>
            <person name="Minamino N."/>
            <person name="Mizutani M."/>
            <person name="Mizutani M."/>
            <person name="Mochizuki N."/>
            <person name="Monte I."/>
            <person name="Mosher R."/>
            <person name="Nagasaki H."/>
            <person name="Nakagami H."/>
            <person name="Naramoto S."/>
            <person name="Nishitani K."/>
            <person name="Ohtani M."/>
            <person name="Okamoto T."/>
            <person name="Okumura M."/>
            <person name="Phillips J."/>
            <person name="Pollak B."/>
            <person name="Reinders A."/>
            <person name="Rovekamp M."/>
            <person name="Sano R."/>
            <person name="Sawa S."/>
            <person name="Schmid M.W."/>
            <person name="Shirakawa M."/>
            <person name="Solano R."/>
            <person name="Spunde A."/>
            <person name="Suetsugu N."/>
            <person name="Sugano S."/>
            <person name="Sugiyama A."/>
            <person name="Sun R."/>
            <person name="Suzuki Y."/>
            <person name="Takenaka M."/>
            <person name="Takezawa D."/>
            <person name="Tomogane H."/>
            <person name="Tsuzuki M."/>
            <person name="Ueda T."/>
            <person name="Umeda M."/>
            <person name="Ward J.M."/>
            <person name="Watanabe Y."/>
            <person name="Yazaki K."/>
            <person name="Yokoyama R."/>
            <person name="Yoshitake Y."/>
            <person name="Yotsui I."/>
            <person name="Zachgo S."/>
            <person name="Schmutz J."/>
        </authorList>
    </citation>
    <scope>NUCLEOTIDE SEQUENCE [LARGE SCALE GENOMIC DNA]</scope>
    <source>
        <strain evidence="10">Tak-1</strain>
    </source>
</reference>
<dbReference type="PROSITE" id="PS50082">
    <property type="entry name" value="WD_REPEATS_2"/>
    <property type="match status" value="3"/>
</dbReference>
<dbReference type="PANTHER" id="PTHR47446">
    <property type="entry name" value="RING-TYPE E3 UBIQUITIN TRANSFERASE"/>
    <property type="match status" value="1"/>
</dbReference>
<feature type="repeat" description="WD" evidence="6">
    <location>
        <begin position="1747"/>
        <end position="1766"/>
    </location>
</feature>
<feature type="compositionally biased region" description="Polar residues" evidence="7">
    <location>
        <begin position="561"/>
        <end position="581"/>
    </location>
</feature>
<feature type="region of interest" description="Disordered" evidence="7">
    <location>
        <begin position="426"/>
        <end position="659"/>
    </location>
</feature>
<dbReference type="CDD" id="cd16664">
    <property type="entry name" value="RING-Ubox_PUB"/>
    <property type="match status" value="1"/>
</dbReference>